<feature type="domain" description="Enoyl reductase (ER)" evidence="12">
    <location>
        <begin position="14"/>
        <end position="359"/>
    </location>
</feature>
<dbReference type="GO" id="GO:0008270">
    <property type="term" value="F:zinc ion binding"/>
    <property type="evidence" value="ECO:0007669"/>
    <property type="project" value="InterPro"/>
</dbReference>
<dbReference type="CDD" id="cd05283">
    <property type="entry name" value="CAD1"/>
    <property type="match status" value="1"/>
</dbReference>
<dbReference type="AlphaFoldDB" id="A0A0G2IB36"/>
<organism evidence="13 14">
    <name type="scientific">[Emmonsia] crescens</name>
    <dbReference type="NCBI Taxonomy" id="73230"/>
    <lineage>
        <taxon>Eukaryota</taxon>
        <taxon>Fungi</taxon>
        <taxon>Dikarya</taxon>
        <taxon>Ascomycota</taxon>
        <taxon>Pezizomycotina</taxon>
        <taxon>Eurotiomycetes</taxon>
        <taxon>Eurotiomycetidae</taxon>
        <taxon>Onygenales</taxon>
        <taxon>Ajellomycetaceae</taxon>
        <taxon>Emergomyces</taxon>
    </lineage>
</organism>
<comment type="caution">
    <text evidence="13">The sequence shown here is derived from an EMBL/GenBank/DDBJ whole genome shotgun (WGS) entry which is preliminary data.</text>
</comment>
<dbReference type="PROSITE" id="PS00059">
    <property type="entry name" value="ADH_ZINC"/>
    <property type="match status" value="1"/>
</dbReference>
<evidence type="ECO:0000256" key="7">
    <source>
        <dbReference type="ARBA" id="ARBA00022857"/>
    </source>
</evidence>
<dbReference type="GO" id="GO:0006066">
    <property type="term" value="P:alcohol metabolic process"/>
    <property type="evidence" value="ECO:0007669"/>
    <property type="project" value="UniProtKB-ARBA"/>
</dbReference>
<dbReference type="InterPro" id="IPR013154">
    <property type="entry name" value="ADH-like_N"/>
</dbReference>
<keyword evidence="5 11" id="KW-0479">Metal-binding</keyword>
<dbReference type="SUPFAM" id="SSF50129">
    <property type="entry name" value="GroES-like"/>
    <property type="match status" value="1"/>
</dbReference>
<dbReference type="Gene3D" id="3.90.180.10">
    <property type="entry name" value="Medium-chain alcohol dehydrogenases, catalytic domain"/>
    <property type="match status" value="1"/>
</dbReference>
<dbReference type="Gene3D" id="3.40.50.720">
    <property type="entry name" value="NAD(P)-binding Rossmann-like Domain"/>
    <property type="match status" value="1"/>
</dbReference>
<dbReference type="GO" id="GO:0008106">
    <property type="term" value="F:alcohol dehydrogenase (NADP+) activity"/>
    <property type="evidence" value="ECO:0007669"/>
    <property type="project" value="UniProtKB-EC"/>
</dbReference>
<name>A0A0G2IB36_9EURO</name>
<comment type="subunit">
    <text evidence="3">Homodimer.</text>
</comment>
<dbReference type="InterPro" id="IPR036291">
    <property type="entry name" value="NAD(P)-bd_dom_sf"/>
</dbReference>
<dbReference type="InterPro" id="IPR047109">
    <property type="entry name" value="CAD-like"/>
</dbReference>
<evidence type="ECO:0000256" key="2">
    <source>
        <dbReference type="ARBA" id="ARBA00008072"/>
    </source>
</evidence>
<evidence type="ECO:0000256" key="9">
    <source>
        <dbReference type="ARBA" id="ARBA00024074"/>
    </source>
</evidence>
<protein>
    <recommendedName>
        <fullName evidence="9">alcohol dehydrogenase (NADP(+))</fullName>
        <ecNumber evidence="9">1.1.1.2</ecNumber>
    </recommendedName>
</protein>
<comment type="cofactor">
    <cofactor evidence="1 11">
        <name>Zn(2+)</name>
        <dbReference type="ChEBI" id="CHEBI:29105"/>
    </cofactor>
</comment>
<sequence>MTGSIPTAFHGWVGHSATTPLTHTAFQPKPFDPTDIEIKITHCGICGSDIHTLRSGWGPTNYPCVVGHEIVGHVTRVGSGVASISSPSRHLKVGDRVGIGAQSDSCRRPDCPECASGLENHCQYQTGTYGGRFRDGSKSYGGYATRWRGPAWFAFKLPDSLPSAAAAPLLCAGITVFSPLVKNGAGPGKSVGIVGIGGLGHLGLLFAKALGCDHIIAISRTSAKKAEALGGLGADKFIATDEDKGWAKTHARSLDLIISTVSSSDMPIGNYLRLMKVNGQFIQVGAPEEPFPAFRVFPLISKGVKIGGSAIGSPEEIRRMLQLAADKNVLPWIQERPMEDVNNALADMHAGKARYRYVLVNKPGSAVKL</sequence>
<dbReference type="InterPro" id="IPR011032">
    <property type="entry name" value="GroES-like_sf"/>
</dbReference>
<dbReference type="EC" id="1.1.1.2" evidence="9"/>
<evidence type="ECO:0000256" key="6">
    <source>
        <dbReference type="ARBA" id="ARBA00022833"/>
    </source>
</evidence>
<evidence type="ECO:0000256" key="3">
    <source>
        <dbReference type="ARBA" id="ARBA00011738"/>
    </source>
</evidence>
<comment type="catalytic activity">
    <reaction evidence="10">
        <text>a primary alcohol + NADP(+) = an aldehyde + NADPH + H(+)</text>
        <dbReference type="Rhea" id="RHEA:15937"/>
        <dbReference type="ChEBI" id="CHEBI:15378"/>
        <dbReference type="ChEBI" id="CHEBI:15734"/>
        <dbReference type="ChEBI" id="CHEBI:17478"/>
        <dbReference type="ChEBI" id="CHEBI:57783"/>
        <dbReference type="ChEBI" id="CHEBI:58349"/>
        <dbReference type="EC" id="1.1.1.2"/>
    </reaction>
    <physiologicalReaction direction="left-to-right" evidence="10">
        <dbReference type="Rhea" id="RHEA:15938"/>
    </physiologicalReaction>
    <physiologicalReaction direction="right-to-left" evidence="10">
        <dbReference type="Rhea" id="RHEA:15939"/>
    </physiologicalReaction>
</comment>
<dbReference type="InterPro" id="IPR013149">
    <property type="entry name" value="ADH-like_C"/>
</dbReference>
<evidence type="ECO:0000256" key="11">
    <source>
        <dbReference type="RuleBase" id="RU361277"/>
    </source>
</evidence>
<keyword evidence="6 11" id="KW-0862">Zinc</keyword>
<dbReference type="Proteomes" id="UP000034164">
    <property type="component" value="Unassembled WGS sequence"/>
</dbReference>
<dbReference type="SMART" id="SM00829">
    <property type="entry name" value="PKS_ER"/>
    <property type="match status" value="1"/>
</dbReference>
<dbReference type="VEuPathDB" id="FungiDB:EMCG_06605"/>
<dbReference type="FunFam" id="3.40.50.720:FF:000158">
    <property type="entry name" value="Zinc-binding alcohol dehydrogenase"/>
    <property type="match status" value="1"/>
</dbReference>
<proteinExistence type="inferred from homology"/>
<dbReference type="InterPro" id="IPR020843">
    <property type="entry name" value="ER"/>
</dbReference>
<dbReference type="InterPro" id="IPR002328">
    <property type="entry name" value="ADH_Zn_CS"/>
</dbReference>
<dbReference type="OrthoDB" id="1879366at2759"/>
<dbReference type="SUPFAM" id="SSF51735">
    <property type="entry name" value="NAD(P)-binding Rossmann-fold domains"/>
    <property type="match status" value="1"/>
</dbReference>
<evidence type="ECO:0000256" key="8">
    <source>
        <dbReference type="ARBA" id="ARBA00023002"/>
    </source>
</evidence>
<dbReference type="PANTHER" id="PTHR42683">
    <property type="entry name" value="ALDEHYDE REDUCTASE"/>
    <property type="match status" value="1"/>
</dbReference>
<keyword evidence="4" id="KW-0597">Phosphoprotein</keyword>
<comment type="similarity">
    <text evidence="2 11">Belongs to the zinc-containing alcohol dehydrogenase family.</text>
</comment>
<evidence type="ECO:0000259" key="12">
    <source>
        <dbReference type="SMART" id="SM00829"/>
    </source>
</evidence>
<evidence type="ECO:0000256" key="1">
    <source>
        <dbReference type="ARBA" id="ARBA00001947"/>
    </source>
</evidence>
<evidence type="ECO:0000313" key="14">
    <source>
        <dbReference type="Proteomes" id="UP000034164"/>
    </source>
</evidence>
<gene>
    <name evidence="13" type="ORF">EMCG_06605</name>
</gene>
<keyword evidence="7" id="KW-0521">NADP</keyword>
<dbReference type="Pfam" id="PF00107">
    <property type="entry name" value="ADH_zinc_N"/>
    <property type="match status" value="1"/>
</dbReference>
<dbReference type="EMBL" id="LCZI01000208">
    <property type="protein sequence ID" value="KKZ67738.1"/>
    <property type="molecule type" value="Genomic_DNA"/>
</dbReference>
<evidence type="ECO:0000313" key="13">
    <source>
        <dbReference type="EMBL" id="KKZ67738.1"/>
    </source>
</evidence>
<reference evidence="14" key="1">
    <citation type="journal article" date="2015" name="PLoS Genet.">
        <title>The dynamic genome and transcriptome of the human fungal pathogen Blastomyces and close relative Emmonsia.</title>
        <authorList>
            <person name="Munoz J.F."/>
            <person name="Gauthier G.M."/>
            <person name="Desjardins C.A."/>
            <person name="Gallo J.E."/>
            <person name="Holder J."/>
            <person name="Sullivan T.D."/>
            <person name="Marty A.J."/>
            <person name="Carmen J.C."/>
            <person name="Chen Z."/>
            <person name="Ding L."/>
            <person name="Gujja S."/>
            <person name="Magrini V."/>
            <person name="Misas E."/>
            <person name="Mitreva M."/>
            <person name="Priest M."/>
            <person name="Saif S."/>
            <person name="Whiston E.A."/>
            <person name="Young S."/>
            <person name="Zeng Q."/>
            <person name="Goldman W.E."/>
            <person name="Mardis E.R."/>
            <person name="Taylor J.W."/>
            <person name="McEwen J.G."/>
            <person name="Clay O.K."/>
            <person name="Klein B.S."/>
            <person name="Cuomo C.A."/>
        </authorList>
    </citation>
    <scope>NUCLEOTIDE SEQUENCE [LARGE SCALE GENOMIC DNA]</scope>
    <source>
        <strain evidence="14">UAMH 3008</strain>
    </source>
</reference>
<evidence type="ECO:0000256" key="4">
    <source>
        <dbReference type="ARBA" id="ARBA00022553"/>
    </source>
</evidence>
<keyword evidence="8" id="KW-0560">Oxidoreductase</keyword>
<evidence type="ECO:0000256" key="10">
    <source>
        <dbReference type="ARBA" id="ARBA00050997"/>
    </source>
</evidence>
<dbReference type="Pfam" id="PF08240">
    <property type="entry name" value="ADH_N"/>
    <property type="match status" value="1"/>
</dbReference>
<evidence type="ECO:0000256" key="5">
    <source>
        <dbReference type="ARBA" id="ARBA00022723"/>
    </source>
</evidence>
<accession>A0A0G2IB36</accession>